<dbReference type="InterPro" id="IPR000847">
    <property type="entry name" value="LysR_HTH_N"/>
</dbReference>
<gene>
    <name evidence="6" type="ORF">LSG31_06870</name>
</gene>
<sequence length="302" mass="34435">MDRLLLTFVTVAEKRSFTRAAEELHLTQSAVSREIEALEAEYETKLFDRTNKSVRLTRAGEILYYHGKNIVSEYYTAYRIISDLTGTAVGNLAIGSGYTFGEYLLPHAVAKFKSLYPLITPKITIMNSKRIGIQVLQHEVDLGIVDGKIELKGVTTQPFAQDEMMIVAPRGHWLSRLDEVNIRDLVDETWILRESGSGTRSVIDRVFRDLGFSPISVMEFGSNQIIKESVQAGLGISIISKWVFQKEVNFNLLHALRIKDYTISRDFFCVTHTSKFRTKALELFLDFLQLWARELDLNEKGM</sequence>
<dbReference type="SUPFAM" id="SSF46785">
    <property type="entry name" value="Winged helix' DNA-binding domain"/>
    <property type="match status" value="1"/>
</dbReference>
<feature type="domain" description="HTH lysR-type" evidence="5">
    <location>
        <begin position="1"/>
        <end position="57"/>
    </location>
</feature>
<protein>
    <submittedName>
        <fullName evidence="6">LysR family transcriptional regulator</fullName>
    </submittedName>
</protein>
<keyword evidence="7" id="KW-1185">Reference proteome</keyword>
<dbReference type="Gene3D" id="1.10.10.10">
    <property type="entry name" value="Winged helix-like DNA-binding domain superfamily/Winged helix DNA-binding domain"/>
    <property type="match status" value="1"/>
</dbReference>
<evidence type="ECO:0000313" key="7">
    <source>
        <dbReference type="Proteomes" id="UP000830167"/>
    </source>
</evidence>
<accession>A0ABY4CND4</accession>
<dbReference type="InterPro" id="IPR036388">
    <property type="entry name" value="WH-like_DNA-bd_sf"/>
</dbReference>
<dbReference type="PANTHER" id="PTHR30126">
    <property type="entry name" value="HTH-TYPE TRANSCRIPTIONAL REGULATOR"/>
    <property type="match status" value="1"/>
</dbReference>
<comment type="similarity">
    <text evidence="1">Belongs to the LysR transcriptional regulatory family.</text>
</comment>
<keyword evidence="3" id="KW-0238">DNA-binding</keyword>
<keyword evidence="2" id="KW-0805">Transcription regulation</keyword>
<dbReference type="Pfam" id="PF03466">
    <property type="entry name" value="LysR_substrate"/>
    <property type="match status" value="1"/>
</dbReference>
<evidence type="ECO:0000313" key="6">
    <source>
        <dbReference type="EMBL" id="UOF91955.1"/>
    </source>
</evidence>
<keyword evidence="4" id="KW-0804">Transcription</keyword>
<dbReference type="PROSITE" id="PS50931">
    <property type="entry name" value="HTH_LYSR"/>
    <property type="match status" value="1"/>
</dbReference>
<dbReference type="Pfam" id="PF00126">
    <property type="entry name" value="HTH_1"/>
    <property type="match status" value="1"/>
</dbReference>
<dbReference type="EMBL" id="CP089291">
    <property type="protein sequence ID" value="UOF91955.1"/>
    <property type="molecule type" value="Genomic_DNA"/>
</dbReference>
<dbReference type="PANTHER" id="PTHR30126:SF39">
    <property type="entry name" value="HTH-TYPE TRANSCRIPTIONAL REGULATOR CYSL"/>
    <property type="match status" value="1"/>
</dbReference>
<dbReference type="InterPro" id="IPR036390">
    <property type="entry name" value="WH_DNA-bd_sf"/>
</dbReference>
<dbReference type="CDD" id="cd08420">
    <property type="entry name" value="PBP2_CysL_like"/>
    <property type="match status" value="1"/>
</dbReference>
<dbReference type="Gene3D" id="3.40.190.290">
    <property type="match status" value="1"/>
</dbReference>
<evidence type="ECO:0000256" key="2">
    <source>
        <dbReference type="ARBA" id="ARBA00023015"/>
    </source>
</evidence>
<organism evidence="6 7">
    <name type="scientific">Fodinisporobacter ferrooxydans</name>
    <dbReference type="NCBI Taxonomy" id="2901836"/>
    <lineage>
        <taxon>Bacteria</taxon>
        <taxon>Bacillati</taxon>
        <taxon>Bacillota</taxon>
        <taxon>Bacilli</taxon>
        <taxon>Bacillales</taxon>
        <taxon>Alicyclobacillaceae</taxon>
        <taxon>Fodinisporobacter</taxon>
    </lineage>
</organism>
<dbReference type="InterPro" id="IPR005119">
    <property type="entry name" value="LysR_subst-bd"/>
</dbReference>
<evidence type="ECO:0000256" key="3">
    <source>
        <dbReference type="ARBA" id="ARBA00023125"/>
    </source>
</evidence>
<dbReference type="SUPFAM" id="SSF53850">
    <property type="entry name" value="Periplasmic binding protein-like II"/>
    <property type="match status" value="1"/>
</dbReference>
<proteinExistence type="inferred from homology"/>
<evidence type="ECO:0000256" key="4">
    <source>
        <dbReference type="ARBA" id="ARBA00023163"/>
    </source>
</evidence>
<reference evidence="6" key="1">
    <citation type="submission" date="2021-12" db="EMBL/GenBank/DDBJ databases">
        <title>Alicyclobacillaceae gen. nov., sp. nov., isolated from chalcocite enrichment system.</title>
        <authorList>
            <person name="Jiang Z."/>
        </authorList>
    </citation>
    <scope>NUCLEOTIDE SEQUENCE</scope>
    <source>
        <strain evidence="6">MYW30-H2</strain>
    </source>
</reference>
<dbReference type="Proteomes" id="UP000830167">
    <property type="component" value="Chromosome"/>
</dbReference>
<dbReference type="PRINTS" id="PR00039">
    <property type="entry name" value="HTHLYSR"/>
</dbReference>
<name>A0ABY4CND4_9BACL</name>
<evidence type="ECO:0000259" key="5">
    <source>
        <dbReference type="PROSITE" id="PS50931"/>
    </source>
</evidence>
<evidence type="ECO:0000256" key="1">
    <source>
        <dbReference type="ARBA" id="ARBA00009437"/>
    </source>
</evidence>
<dbReference type="RefSeq" id="WP_347438644.1">
    <property type="nucleotide sequence ID" value="NZ_CP089291.1"/>
</dbReference>